<evidence type="ECO:0000256" key="3">
    <source>
        <dbReference type="ARBA" id="ARBA00022692"/>
    </source>
</evidence>
<evidence type="ECO:0000256" key="4">
    <source>
        <dbReference type="ARBA" id="ARBA00022989"/>
    </source>
</evidence>
<evidence type="ECO:0000313" key="6">
    <source>
        <dbReference type="EMBL" id="KAF0685956.1"/>
    </source>
</evidence>
<proteinExistence type="inferred from homology"/>
<comment type="similarity">
    <text evidence="2">Belongs to the TMCO4 family.</text>
</comment>
<evidence type="ECO:0000256" key="1">
    <source>
        <dbReference type="ARBA" id="ARBA00004141"/>
    </source>
</evidence>
<evidence type="ECO:0000256" key="2">
    <source>
        <dbReference type="ARBA" id="ARBA00009824"/>
    </source>
</evidence>
<keyword evidence="5" id="KW-0472">Membrane</keyword>
<dbReference type="PANTHER" id="PTHR17920:SF3">
    <property type="entry name" value="TRANSMEMBRANE AND COILED-COIL DOMAIN-CONTAINING PROTEIN 4"/>
    <property type="match status" value="1"/>
</dbReference>
<accession>A0A485LKZ9</accession>
<dbReference type="Proteomes" id="UP000332933">
    <property type="component" value="Unassembled WGS sequence"/>
</dbReference>
<gene>
    <name evidence="7" type="primary">Aste57867_22208</name>
    <name evidence="6" type="ORF">As57867_022139</name>
    <name evidence="7" type="ORF">ASTE57867_22208</name>
</gene>
<dbReference type="Pfam" id="PF05277">
    <property type="entry name" value="DUF726"/>
    <property type="match status" value="1"/>
</dbReference>
<dbReference type="Gene3D" id="3.40.50.1820">
    <property type="entry name" value="alpha/beta hydrolase"/>
    <property type="match status" value="1"/>
</dbReference>
<keyword evidence="8" id="KW-1185">Reference proteome</keyword>
<protein>
    <submittedName>
        <fullName evidence="7">Aste57867_22208 protein</fullName>
    </submittedName>
</protein>
<organism evidence="7 8">
    <name type="scientific">Aphanomyces stellatus</name>
    <dbReference type="NCBI Taxonomy" id="120398"/>
    <lineage>
        <taxon>Eukaryota</taxon>
        <taxon>Sar</taxon>
        <taxon>Stramenopiles</taxon>
        <taxon>Oomycota</taxon>
        <taxon>Saprolegniomycetes</taxon>
        <taxon>Saprolegniales</taxon>
        <taxon>Verrucalvaceae</taxon>
        <taxon>Aphanomyces</taxon>
    </lineage>
</organism>
<evidence type="ECO:0000313" key="7">
    <source>
        <dbReference type="EMBL" id="VFT98875.1"/>
    </source>
</evidence>
<evidence type="ECO:0000313" key="8">
    <source>
        <dbReference type="Proteomes" id="UP000332933"/>
    </source>
</evidence>
<dbReference type="PANTHER" id="PTHR17920">
    <property type="entry name" value="TRANSMEMBRANE AND COILED-COIL DOMAIN-CONTAINING PROTEIN 4 TMCO4"/>
    <property type="match status" value="1"/>
</dbReference>
<dbReference type="InterPro" id="IPR007941">
    <property type="entry name" value="DUF726"/>
</dbReference>
<dbReference type="InterPro" id="IPR029058">
    <property type="entry name" value="AB_hydrolase_fold"/>
</dbReference>
<dbReference type="OrthoDB" id="277931at2759"/>
<dbReference type="AlphaFoldDB" id="A0A485LKZ9"/>
<comment type="subcellular location">
    <subcellularLocation>
        <location evidence="1">Membrane</location>
        <topology evidence="1">Multi-pass membrane protein</topology>
    </subcellularLocation>
</comment>
<reference evidence="7 8" key="1">
    <citation type="submission" date="2019-03" db="EMBL/GenBank/DDBJ databases">
        <authorList>
            <person name="Gaulin E."/>
            <person name="Dumas B."/>
        </authorList>
    </citation>
    <scope>NUCLEOTIDE SEQUENCE [LARGE SCALE GENOMIC DNA]</scope>
    <source>
        <strain evidence="7">CBS 568.67</strain>
    </source>
</reference>
<sequence>MARTAAWPQEEVSFFEKDAADLISKGFLTDDRFKALMEGDAVAAKAEVRQQLKAQQADAIRGALAKQPTDQILQADIIAAAAGGLWGAASAWLKTTPILKPPTSPPQSTAKVETPPIPVTSQLWNSAKEAALKSMETNRKIRTVDFFELSHFCGDELTCDHVIIAINGFMTHGYSPSVNWEAICRKKNVACYIVLWEAGNAAEWDAFCNETNKHLETGEDDTIATHFTVGNPWNKAQNKAHQVGICLAEILISKPVFVRGRKITLVGHSLGSVVIESALQHLSTHNGNVNNAPVHLHQVAFFAAAFVPEHDFSKIADTVFPRDGPPFRLLNVYSPQDHILLHLFSLINMHIQRPAAGCFPINSKVVRNIDVSDLVPSNDKSLLGHSYEPFMDAVVARIGDLLALPDAVEPAKTDEGQ</sequence>
<reference evidence="6" key="2">
    <citation type="submission" date="2019-06" db="EMBL/GenBank/DDBJ databases">
        <title>Genomics analysis of Aphanomyces spp. identifies a new class of oomycete effector associated with host adaptation.</title>
        <authorList>
            <person name="Gaulin E."/>
        </authorList>
    </citation>
    <scope>NUCLEOTIDE SEQUENCE</scope>
    <source>
        <strain evidence="6">CBS 578.67</strain>
    </source>
</reference>
<keyword evidence="3" id="KW-0812">Transmembrane</keyword>
<dbReference type="SUPFAM" id="SSF53474">
    <property type="entry name" value="alpha/beta-Hydrolases"/>
    <property type="match status" value="1"/>
</dbReference>
<dbReference type="GO" id="GO:0016020">
    <property type="term" value="C:membrane"/>
    <property type="evidence" value="ECO:0007669"/>
    <property type="project" value="UniProtKB-SubCell"/>
</dbReference>
<dbReference type="EMBL" id="VJMH01007022">
    <property type="protein sequence ID" value="KAF0685956.1"/>
    <property type="molecule type" value="Genomic_DNA"/>
</dbReference>
<name>A0A485LKZ9_9STRA</name>
<dbReference type="EMBL" id="CAADRA010007048">
    <property type="protein sequence ID" value="VFT98875.1"/>
    <property type="molecule type" value="Genomic_DNA"/>
</dbReference>
<keyword evidence="4" id="KW-1133">Transmembrane helix</keyword>
<evidence type="ECO:0000256" key="5">
    <source>
        <dbReference type="ARBA" id="ARBA00023136"/>
    </source>
</evidence>